<keyword evidence="2" id="KW-0808">Transferase</keyword>
<keyword evidence="2" id="KW-0548">Nucleotidyltransferase</keyword>
<dbReference type="GO" id="GO:0008193">
    <property type="term" value="F:tRNA guanylyltransferase activity"/>
    <property type="evidence" value="ECO:0007669"/>
    <property type="project" value="InterPro"/>
</dbReference>
<protein>
    <submittedName>
        <fullName evidence="2">tRNA(His)-5'-guanylyltransferase</fullName>
    </submittedName>
</protein>
<dbReference type="EMBL" id="FQVL01000002">
    <property type="protein sequence ID" value="SHE68794.1"/>
    <property type="molecule type" value="Genomic_DNA"/>
</dbReference>
<accession>A0A1M4VIF3</accession>
<organism evidence="2 3">
    <name type="scientific">Seinonella peptonophila</name>
    <dbReference type="NCBI Taxonomy" id="112248"/>
    <lineage>
        <taxon>Bacteria</taxon>
        <taxon>Bacillati</taxon>
        <taxon>Bacillota</taxon>
        <taxon>Bacilli</taxon>
        <taxon>Bacillales</taxon>
        <taxon>Thermoactinomycetaceae</taxon>
        <taxon>Seinonella</taxon>
    </lineage>
</organism>
<dbReference type="Pfam" id="PF04446">
    <property type="entry name" value="Thg1"/>
    <property type="match status" value="1"/>
</dbReference>
<dbReference type="GO" id="GO:0006400">
    <property type="term" value="P:tRNA modification"/>
    <property type="evidence" value="ECO:0007669"/>
    <property type="project" value="InterPro"/>
</dbReference>
<reference evidence="2 3" key="1">
    <citation type="submission" date="2016-11" db="EMBL/GenBank/DDBJ databases">
        <authorList>
            <person name="Jaros S."/>
            <person name="Januszkiewicz K."/>
            <person name="Wedrychowicz H."/>
        </authorList>
    </citation>
    <scope>NUCLEOTIDE SEQUENCE [LARGE SCALE GENOMIC DNA]</scope>
    <source>
        <strain evidence="2 3">DSM 44666</strain>
    </source>
</reference>
<evidence type="ECO:0000259" key="1">
    <source>
        <dbReference type="Pfam" id="PF04446"/>
    </source>
</evidence>
<dbReference type="InterPro" id="IPR038469">
    <property type="entry name" value="tRNAHis_GuaTrfase_Thg1_sf"/>
</dbReference>
<dbReference type="AlphaFoldDB" id="A0A1M4VIF3"/>
<dbReference type="OrthoDB" id="4547336at2"/>
<keyword evidence="3" id="KW-1185">Reference proteome</keyword>
<proteinExistence type="predicted"/>
<dbReference type="RefSeq" id="WP_073153959.1">
    <property type="nucleotide sequence ID" value="NZ_FQVL01000002.1"/>
</dbReference>
<sequence>MKKFDDFGKRMKEYEHAFRFYLPKRMPVVIRIDGCHFHSYTKSFTKPFDEQLIEAFWETGKFLGQQIMGCKLVYHQSDELSLLLTNYDKMNTESWFGNNLQKIVSVSASLATAKFNEMIQRQNINPILATFDSRAWILPQQEVDNYFIWRQQDAIKNSISMVAQSQFSAKQLHGLNTKQLLEKLRVERNINWADLPIWQQRGVCLVKKQHIKNNATRSIWDVDLETPDFLQERPYINQHIYINTAE</sequence>
<dbReference type="STRING" id="112248.SAMN05444392_102381"/>
<dbReference type="Gene3D" id="3.30.70.3000">
    <property type="match status" value="1"/>
</dbReference>
<dbReference type="PANTHER" id="PTHR12729">
    <property type="entry name" value="TRNA(HIS) GUANYLYLTRANSFERASE-RELATED"/>
    <property type="match status" value="1"/>
</dbReference>
<dbReference type="PANTHER" id="PTHR12729:SF1">
    <property type="entry name" value="TRNAHIS GUANYLYLTRANSFERASE CATALYTIC DOMAIN-CONTAINING PROTEIN"/>
    <property type="match status" value="1"/>
</dbReference>
<evidence type="ECO:0000313" key="2">
    <source>
        <dbReference type="EMBL" id="SHE68794.1"/>
    </source>
</evidence>
<dbReference type="Proteomes" id="UP000184476">
    <property type="component" value="Unassembled WGS sequence"/>
</dbReference>
<dbReference type="InterPro" id="IPR024956">
    <property type="entry name" value="tRNAHis_GuaTrfase_cat"/>
</dbReference>
<dbReference type="GO" id="GO:0000287">
    <property type="term" value="F:magnesium ion binding"/>
    <property type="evidence" value="ECO:0007669"/>
    <property type="project" value="InterPro"/>
</dbReference>
<dbReference type="InterPro" id="IPR007537">
    <property type="entry name" value="tRNAHis_GuaTrfase_Thg1"/>
</dbReference>
<evidence type="ECO:0000313" key="3">
    <source>
        <dbReference type="Proteomes" id="UP000184476"/>
    </source>
</evidence>
<gene>
    <name evidence="2" type="ORF">SAMN05444392_102381</name>
</gene>
<feature type="domain" description="tRNAHis guanylyltransferase catalytic" evidence="1">
    <location>
        <begin position="9"/>
        <end position="139"/>
    </location>
</feature>
<name>A0A1M4VIF3_9BACL</name>